<dbReference type="STRING" id="1314785.A0A165CM62"/>
<name>A0A165CM62_9APHY</name>
<dbReference type="InParanoid" id="A0A165CM62"/>
<feature type="region of interest" description="Disordered" evidence="1">
    <location>
        <begin position="448"/>
        <end position="467"/>
    </location>
</feature>
<sequence>MQPLESKGKVPQDVVAIFHAAFHPTQGNVLDWSLKASEDLDLQHVEFSCLPSGLHLMERDVVYFTKGDHPGVCVFHRQHTTEAGHRGFRLSSLGILLAKSARPRPWLHVPALKELFQSIHSSLGDRDILVPVDDDWEPARQFFEERKVRRADLGGTGSWRGWDAELDSEDSALDTDPTIHLPHLLRILGPSSLTLYKHVLGRRRILIYTLPPVEAACILCQVAADMCYQFQATGVEGLTTIGEETPTRRAKGKSREGIRVLGMVTLSDLPKLDEESKSGRGWIACTTDAIFLEKPQCYDLLVDLRTSTPNTRPTFYVSKPTEQVHGRGPTHRLSVVRFTWSDAKLWTEIDRLLQLDAGEHHDVCCEPLSTNTDSKIRSSTSSWTDIWRVYEDVCVMCAGLWMGSWRSGPSPSCTPSAARPENWGSIRLEGEDDLTLRKNANPYVRNVGVGIEGRPSPDATSSSGRTLRGLARSSGMSIWTWTSGSAKTDGQPHAGSSSLSTSTSPRKDFAMITHVEAGRSARRTRQVLTTLALLQTFHANTVMMLERLAELLPQRRTQSRHEGPPDVVVLTPKDVASFELAPFSGLDARFLEWLADEYGGGVRITVRRGWRDLVGLVLGFG</sequence>
<organism evidence="2 3">
    <name type="scientific">Laetiporus sulphureus 93-53</name>
    <dbReference type="NCBI Taxonomy" id="1314785"/>
    <lineage>
        <taxon>Eukaryota</taxon>
        <taxon>Fungi</taxon>
        <taxon>Dikarya</taxon>
        <taxon>Basidiomycota</taxon>
        <taxon>Agaricomycotina</taxon>
        <taxon>Agaricomycetes</taxon>
        <taxon>Polyporales</taxon>
        <taxon>Laetiporus</taxon>
    </lineage>
</organism>
<dbReference type="Pfam" id="PF09804">
    <property type="entry name" value="DENND11"/>
    <property type="match status" value="1"/>
</dbReference>
<keyword evidence="3" id="KW-1185">Reference proteome</keyword>
<dbReference type="PANTHER" id="PTHR28153:SF1">
    <property type="entry name" value="DUF4484 DOMAIN-CONTAINING PROTEIN"/>
    <property type="match status" value="1"/>
</dbReference>
<dbReference type="PANTHER" id="PTHR28153">
    <property type="entry name" value="PROTEIN, PUTATIVE-RELATED"/>
    <property type="match status" value="1"/>
</dbReference>
<dbReference type="EMBL" id="KV427647">
    <property type="protein sequence ID" value="KZT03059.1"/>
    <property type="molecule type" value="Genomic_DNA"/>
</dbReference>
<protein>
    <recommendedName>
        <fullName evidence="4">Protein LCHN</fullName>
    </recommendedName>
</protein>
<dbReference type="InterPro" id="IPR018626">
    <property type="entry name" value="LCHN/Anr2"/>
</dbReference>
<dbReference type="AlphaFoldDB" id="A0A165CM62"/>
<proteinExistence type="predicted"/>
<gene>
    <name evidence="2" type="ORF">LAESUDRAFT_814904</name>
</gene>
<dbReference type="RefSeq" id="XP_040760799.1">
    <property type="nucleotide sequence ID" value="XM_040914640.1"/>
</dbReference>
<reference evidence="2 3" key="1">
    <citation type="journal article" date="2016" name="Mol. Biol. Evol.">
        <title>Comparative Genomics of Early-Diverging Mushroom-Forming Fungi Provides Insights into the Origins of Lignocellulose Decay Capabilities.</title>
        <authorList>
            <person name="Nagy L.G."/>
            <person name="Riley R."/>
            <person name="Tritt A."/>
            <person name="Adam C."/>
            <person name="Daum C."/>
            <person name="Floudas D."/>
            <person name="Sun H."/>
            <person name="Yadav J.S."/>
            <person name="Pangilinan J."/>
            <person name="Larsson K.H."/>
            <person name="Matsuura K."/>
            <person name="Barry K."/>
            <person name="Labutti K."/>
            <person name="Kuo R."/>
            <person name="Ohm R.A."/>
            <person name="Bhattacharya S.S."/>
            <person name="Shirouzu T."/>
            <person name="Yoshinaga Y."/>
            <person name="Martin F.M."/>
            <person name="Grigoriev I.V."/>
            <person name="Hibbett D.S."/>
        </authorList>
    </citation>
    <scope>NUCLEOTIDE SEQUENCE [LARGE SCALE GENOMIC DNA]</scope>
    <source>
        <strain evidence="2 3">93-53</strain>
    </source>
</reference>
<dbReference type="GeneID" id="63831667"/>
<evidence type="ECO:0000313" key="3">
    <source>
        <dbReference type="Proteomes" id="UP000076871"/>
    </source>
</evidence>
<feature type="region of interest" description="Disordered" evidence="1">
    <location>
        <begin position="482"/>
        <end position="505"/>
    </location>
</feature>
<dbReference type="Proteomes" id="UP000076871">
    <property type="component" value="Unassembled WGS sequence"/>
</dbReference>
<dbReference type="OrthoDB" id="2152680at2759"/>
<evidence type="ECO:0000256" key="1">
    <source>
        <dbReference type="SAM" id="MobiDB-lite"/>
    </source>
</evidence>
<accession>A0A165CM62</accession>
<dbReference type="GO" id="GO:0005811">
    <property type="term" value="C:lipid droplet"/>
    <property type="evidence" value="ECO:0007669"/>
    <property type="project" value="TreeGrafter"/>
</dbReference>
<evidence type="ECO:0000313" key="2">
    <source>
        <dbReference type="EMBL" id="KZT03059.1"/>
    </source>
</evidence>
<dbReference type="InterPro" id="IPR053056">
    <property type="entry name" value="Lipid_Metab_Assoc_Protein"/>
</dbReference>
<evidence type="ECO:0008006" key="4">
    <source>
        <dbReference type="Google" id="ProtNLM"/>
    </source>
</evidence>